<reference evidence="2 3" key="1">
    <citation type="submission" date="2016-10" db="EMBL/GenBank/DDBJ databases">
        <authorList>
            <person name="de Groot N.N."/>
        </authorList>
    </citation>
    <scope>NUCLEOTIDE SEQUENCE [LARGE SCALE GENOMIC DNA]</scope>
    <source>
        <strain evidence="2 3">LMG 27731</strain>
    </source>
</reference>
<dbReference type="RefSeq" id="WP_425270770.1">
    <property type="nucleotide sequence ID" value="NZ_FPBH01000069.1"/>
</dbReference>
<sequence>EGRTEPLHDPVRRAAGAGLNLNPFTQNSGHPLANPFLAELTNNTGETTNLLEPAQFEMVYVARFASHRFIPMHMPIGCRIPMYCTLRAAPI</sequence>
<gene>
    <name evidence="2" type="ORF">SAMN05192563_10691</name>
</gene>
<accession>A0A1I7ES44</accession>
<protein>
    <recommendedName>
        <fullName evidence="1">IclR-ED domain-containing protein</fullName>
    </recommendedName>
</protein>
<dbReference type="InterPro" id="IPR014757">
    <property type="entry name" value="Tscrpt_reg_IclR_C"/>
</dbReference>
<dbReference type="EMBL" id="FPBH01000069">
    <property type="protein sequence ID" value="SFU26749.1"/>
    <property type="molecule type" value="Genomic_DNA"/>
</dbReference>
<dbReference type="SUPFAM" id="SSF55781">
    <property type="entry name" value="GAF domain-like"/>
    <property type="match status" value="1"/>
</dbReference>
<dbReference type="InterPro" id="IPR029016">
    <property type="entry name" value="GAF-like_dom_sf"/>
</dbReference>
<dbReference type="PROSITE" id="PS51078">
    <property type="entry name" value="ICLR_ED"/>
    <property type="match status" value="1"/>
</dbReference>
<evidence type="ECO:0000313" key="2">
    <source>
        <dbReference type="EMBL" id="SFU26749.1"/>
    </source>
</evidence>
<name>A0A1I7ES44_9BURK</name>
<evidence type="ECO:0000313" key="3">
    <source>
        <dbReference type="Proteomes" id="UP000198844"/>
    </source>
</evidence>
<organism evidence="2 3">
    <name type="scientific">Paraburkholderia aspalathi</name>
    <dbReference type="NCBI Taxonomy" id="1324617"/>
    <lineage>
        <taxon>Bacteria</taxon>
        <taxon>Pseudomonadati</taxon>
        <taxon>Pseudomonadota</taxon>
        <taxon>Betaproteobacteria</taxon>
        <taxon>Burkholderiales</taxon>
        <taxon>Burkholderiaceae</taxon>
        <taxon>Paraburkholderia</taxon>
    </lineage>
</organism>
<evidence type="ECO:0000259" key="1">
    <source>
        <dbReference type="PROSITE" id="PS51078"/>
    </source>
</evidence>
<feature type="domain" description="IclR-ED" evidence="1">
    <location>
        <begin position="15"/>
        <end position="91"/>
    </location>
</feature>
<feature type="non-terminal residue" evidence="2">
    <location>
        <position position="1"/>
    </location>
</feature>
<dbReference type="AlphaFoldDB" id="A0A1I7ES44"/>
<dbReference type="Pfam" id="PF01614">
    <property type="entry name" value="IclR_C"/>
    <property type="match status" value="1"/>
</dbReference>
<proteinExistence type="predicted"/>
<dbReference type="Gene3D" id="3.30.450.40">
    <property type="match status" value="1"/>
</dbReference>
<dbReference type="Proteomes" id="UP000198844">
    <property type="component" value="Unassembled WGS sequence"/>
</dbReference>